<feature type="transmembrane region" description="Helical" evidence="7">
    <location>
        <begin position="363"/>
        <end position="381"/>
    </location>
</feature>
<evidence type="ECO:0000256" key="7">
    <source>
        <dbReference type="SAM" id="Phobius"/>
    </source>
</evidence>
<accession>A0A267HUB5</accession>
<dbReference type="GO" id="GO:0006865">
    <property type="term" value="P:amino acid transport"/>
    <property type="evidence" value="ECO:0007669"/>
    <property type="project" value="UniProtKB-KW"/>
</dbReference>
<feature type="transmembrane region" description="Helical" evidence="7">
    <location>
        <begin position="278"/>
        <end position="308"/>
    </location>
</feature>
<comment type="subcellular location">
    <subcellularLocation>
        <location evidence="1">Membrane</location>
        <topology evidence="1">Multi-pass membrane protein</topology>
    </subcellularLocation>
</comment>
<evidence type="ECO:0000256" key="1">
    <source>
        <dbReference type="ARBA" id="ARBA00004141"/>
    </source>
</evidence>
<proteinExistence type="predicted"/>
<feature type="transmembrane region" description="Helical" evidence="7">
    <location>
        <begin position="393"/>
        <end position="410"/>
    </location>
</feature>
<dbReference type="PANTHER" id="PTHR43495:SF5">
    <property type="entry name" value="GAMMA-AMINOBUTYRIC ACID PERMEASE"/>
    <property type="match status" value="1"/>
</dbReference>
<evidence type="ECO:0000256" key="4">
    <source>
        <dbReference type="ARBA" id="ARBA00022970"/>
    </source>
</evidence>
<sequence length="446" mass="49600">MENKLQKKMHSRHVTMLALGGAIGAGLFKGSGEAINLAGPSVILAFFLGGLLLFSIMNAVGTLAVNNSHAQSLSGVVAPYIGAFSAYFTDWLYWTMWMINIVAEAVAAASFMQLWFPDVPAWVFILIISVLTTMINFLSVKIFAETEFWLTMGKISVVVLLIVFASYLVLSRILHEGLVPTMSSLTSHGGFFPHKIQGLLNSLLLVVYSYGGTELVIIAMGETEDPAKSIPKAIRSVLFRIIAFYIVPMFLLLVIYPWQTLAHSDASPFVLVFEKMQIPFAADIVNLVIVFALFSSINSGIYASSRILHLQLSKTKKFSKFMRLNKHGVPNRAVMFSTGMLYVGVLLSYLFGESLFNYLVGSLSYTVLLIWLMLCLAYFRYLQQNNTSFVKRIINIITLLSLTCIFIAILTTSNLVVTEVTIVMYGLIVVSYFFQKRGIITDRILD</sequence>
<evidence type="ECO:0000256" key="6">
    <source>
        <dbReference type="ARBA" id="ARBA00023136"/>
    </source>
</evidence>
<keyword evidence="10" id="KW-1185">Reference proteome</keyword>
<evidence type="ECO:0000256" key="5">
    <source>
        <dbReference type="ARBA" id="ARBA00022989"/>
    </source>
</evidence>
<evidence type="ECO:0000256" key="2">
    <source>
        <dbReference type="ARBA" id="ARBA00022448"/>
    </source>
</evidence>
<keyword evidence="6 7" id="KW-0472">Membrane</keyword>
<dbReference type="RefSeq" id="WP_095005636.1">
    <property type="nucleotide sequence ID" value="NZ_LHUG01000001.1"/>
</dbReference>
<dbReference type="GO" id="GO:0016020">
    <property type="term" value="C:membrane"/>
    <property type="evidence" value="ECO:0007669"/>
    <property type="project" value="UniProtKB-SubCell"/>
</dbReference>
<dbReference type="Gene3D" id="1.20.1740.10">
    <property type="entry name" value="Amino acid/polyamine transporter I"/>
    <property type="match status" value="1"/>
</dbReference>
<evidence type="ECO:0000313" key="9">
    <source>
        <dbReference type="EMBL" id="PAB01936.1"/>
    </source>
</evidence>
<dbReference type="EMBL" id="LHUG01000001">
    <property type="protein sequence ID" value="PAB01936.1"/>
    <property type="molecule type" value="Genomic_DNA"/>
</dbReference>
<evidence type="ECO:0000313" key="10">
    <source>
        <dbReference type="Proteomes" id="UP000216797"/>
    </source>
</evidence>
<feature type="transmembrane region" description="Helical" evidence="7">
    <location>
        <begin position="42"/>
        <end position="65"/>
    </location>
</feature>
<gene>
    <name evidence="9" type="ORF">AKL21_00025</name>
</gene>
<comment type="caution">
    <text evidence="9">The sequence shown here is derived from an EMBL/GenBank/DDBJ whole genome shotgun (WGS) entry which is preliminary data.</text>
</comment>
<feature type="transmembrane region" description="Helical" evidence="7">
    <location>
        <begin position="122"/>
        <end position="143"/>
    </location>
</feature>
<evidence type="ECO:0000256" key="3">
    <source>
        <dbReference type="ARBA" id="ARBA00022692"/>
    </source>
</evidence>
<feature type="transmembrane region" description="Helical" evidence="7">
    <location>
        <begin position="195"/>
        <end position="217"/>
    </location>
</feature>
<dbReference type="PANTHER" id="PTHR43495">
    <property type="entry name" value="GABA PERMEASE"/>
    <property type="match status" value="1"/>
</dbReference>
<keyword evidence="2" id="KW-0813">Transport</keyword>
<dbReference type="InterPro" id="IPR004841">
    <property type="entry name" value="AA-permease/SLC12A_dom"/>
</dbReference>
<feature type="transmembrane region" description="Helical" evidence="7">
    <location>
        <begin position="237"/>
        <end position="258"/>
    </location>
</feature>
<dbReference type="Proteomes" id="UP000216797">
    <property type="component" value="Unassembled WGS sequence"/>
</dbReference>
<evidence type="ECO:0000259" key="8">
    <source>
        <dbReference type="Pfam" id="PF00324"/>
    </source>
</evidence>
<dbReference type="Pfam" id="PF00324">
    <property type="entry name" value="AA_permease"/>
    <property type="match status" value="1"/>
</dbReference>
<feature type="transmembrane region" description="Helical" evidence="7">
    <location>
        <begin position="329"/>
        <end position="351"/>
    </location>
</feature>
<dbReference type="GO" id="GO:0055085">
    <property type="term" value="P:transmembrane transport"/>
    <property type="evidence" value="ECO:0007669"/>
    <property type="project" value="InterPro"/>
</dbReference>
<feature type="transmembrane region" description="Helical" evidence="7">
    <location>
        <begin position="416"/>
        <end position="434"/>
    </location>
</feature>
<reference evidence="9 10" key="1">
    <citation type="submission" date="2015-08" db="EMBL/GenBank/DDBJ databases">
        <title>Enterococcus genome sequence.</title>
        <authorList>
            <person name="Acedo J.Z."/>
            <person name="Vederas J.C."/>
        </authorList>
    </citation>
    <scope>NUCLEOTIDE SEQUENCE [LARGE SCALE GENOMIC DNA]</scope>
    <source>
        <strain evidence="9 10">49</strain>
    </source>
</reference>
<keyword evidence="4" id="KW-0029">Amino-acid transport</keyword>
<dbReference type="PIRSF" id="PIRSF006060">
    <property type="entry name" value="AA_transporter"/>
    <property type="match status" value="1"/>
</dbReference>
<organism evidence="9 10">
    <name type="scientific">Enterococcus canintestini</name>
    <dbReference type="NCBI Taxonomy" id="317010"/>
    <lineage>
        <taxon>Bacteria</taxon>
        <taxon>Bacillati</taxon>
        <taxon>Bacillota</taxon>
        <taxon>Bacilli</taxon>
        <taxon>Lactobacillales</taxon>
        <taxon>Enterococcaceae</taxon>
        <taxon>Enterococcus</taxon>
    </lineage>
</organism>
<dbReference type="AlphaFoldDB" id="A0A267HUB5"/>
<keyword evidence="3 7" id="KW-0812">Transmembrane</keyword>
<feature type="domain" description="Amino acid permease/ SLC12A" evidence="8">
    <location>
        <begin position="13"/>
        <end position="425"/>
    </location>
</feature>
<name>A0A267HUB5_9ENTE</name>
<keyword evidence="5 7" id="KW-1133">Transmembrane helix</keyword>
<dbReference type="FunFam" id="1.20.1740.10:FF:000001">
    <property type="entry name" value="Amino acid permease"/>
    <property type="match status" value="1"/>
</dbReference>
<feature type="transmembrane region" description="Helical" evidence="7">
    <location>
        <begin position="155"/>
        <end position="175"/>
    </location>
</feature>
<protein>
    <submittedName>
        <fullName evidence="9">Amino acid permease</fullName>
    </submittedName>
</protein>